<dbReference type="EMBL" id="VSFC01000050">
    <property type="protein sequence ID" value="TYA53808.1"/>
    <property type="molecule type" value="Genomic_DNA"/>
</dbReference>
<feature type="transmembrane region" description="Helical" evidence="7">
    <location>
        <begin position="641"/>
        <end position="662"/>
    </location>
</feature>
<accession>A0A5D0G4M8</accession>
<feature type="domain" description="SSD" evidence="8">
    <location>
        <begin position="244"/>
        <end position="365"/>
    </location>
</feature>
<protein>
    <submittedName>
        <fullName evidence="9">RND family transporter</fullName>
    </submittedName>
</protein>
<name>A0A5D0G4M8_9FLAO</name>
<comment type="subcellular location">
    <subcellularLocation>
        <location evidence="1">Cell membrane</location>
        <topology evidence="1">Multi-pass membrane protein</topology>
    </subcellularLocation>
</comment>
<comment type="caution">
    <text evidence="9">The sequence shown here is derived from an EMBL/GenBank/DDBJ whole genome shotgun (WGS) entry which is preliminary data.</text>
</comment>
<dbReference type="PANTHER" id="PTHR33406">
    <property type="entry name" value="MEMBRANE PROTEIN MJ1562-RELATED"/>
    <property type="match status" value="1"/>
</dbReference>
<dbReference type="SUPFAM" id="SSF82866">
    <property type="entry name" value="Multidrug efflux transporter AcrB transmembrane domain"/>
    <property type="match status" value="2"/>
</dbReference>
<feature type="transmembrane region" description="Helical" evidence="7">
    <location>
        <begin position="12"/>
        <end position="32"/>
    </location>
</feature>
<evidence type="ECO:0000313" key="10">
    <source>
        <dbReference type="Proteomes" id="UP000324550"/>
    </source>
</evidence>
<keyword evidence="10" id="KW-1185">Reference proteome</keyword>
<evidence type="ECO:0000256" key="2">
    <source>
        <dbReference type="ARBA" id="ARBA00010157"/>
    </source>
</evidence>
<dbReference type="Gene3D" id="1.20.1640.10">
    <property type="entry name" value="Multidrug efflux transporter AcrB transmembrane domain"/>
    <property type="match status" value="2"/>
</dbReference>
<dbReference type="PANTHER" id="PTHR33406:SF6">
    <property type="entry name" value="MEMBRANE PROTEIN YDGH-RELATED"/>
    <property type="match status" value="1"/>
</dbReference>
<dbReference type="Proteomes" id="UP000324550">
    <property type="component" value="Unassembled WGS sequence"/>
</dbReference>
<keyword evidence="3" id="KW-1003">Cell membrane</keyword>
<feature type="transmembrane region" description="Helical" evidence="7">
    <location>
        <begin position="399"/>
        <end position="417"/>
    </location>
</feature>
<organism evidence="9 10">
    <name type="scientific">Formosa maritima</name>
    <dbReference type="NCBI Taxonomy" id="2592046"/>
    <lineage>
        <taxon>Bacteria</taxon>
        <taxon>Pseudomonadati</taxon>
        <taxon>Bacteroidota</taxon>
        <taxon>Flavobacteriia</taxon>
        <taxon>Flavobacteriales</taxon>
        <taxon>Flavobacteriaceae</taxon>
        <taxon>Formosa</taxon>
    </lineage>
</organism>
<dbReference type="GO" id="GO:0005886">
    <property type="term" value="C:plasma membrane"/>
    <property type="evidence" value="ECO:0007669"/>
    <property type="project" value="UniProtKB-SubCell"/>
</dbReference>
<proteinExistence type="inferred from homology"/>
<dbReference type="InterPro" id="IPR000731">
    <property type="entry name" value="SSD"/>
</dbReference>
<evidence type="ECO:0000256" key="1">
    <source>
        <dbReference type="ARBA" id="ARBA00004651"/>
    </source>
</evidence>
<feature type="transmembrane region" description="Helical" evidence="7">
    <location>
        <begin position="590"/>
        <end position="608"/>
    </location>
</feature>
<keyword evidence="5 7" id="KW-1133">Transmembrane helix</keyword>
<evidence type="ECO:0000256" key="4">
    <source>
        <dbReference type="ARBA" id="ARBA00022692"/>
    </source>
</evidence>
<sequence length="753" mass="83386">MSLNSKKISNKIVSFRWITIFLVILSTCFFGFQLTKLTIDADIIKSLPDDDKNAKLLKHISKNFGGNSMGVIILETDNIYQTKVLEHVRLLTDSLSKIDGIASVSSLTNIINIKGSEYGIEVGRLVDEFELPTSPEQFEVLRNNILSNDMYKGSIVSEDETSTLIIFNLEDEAIVNAVAKNVLKTTETLNLPETLYYTGSPMLVTYISELMKNDLTRLLPLAFLVIAIILYFSFKTILGVLLPLLTAVISIVWSLGLMAILGFSMSMISNNIPIILLAIGSAYAIHVINRINQIHDQNKTDIVQTALAYVLIPVILASITTMIGFVSFIFGAYLEMIVDFGIFTALGTLFACILSIFFVPAIMSFKKSASKVKTSKNVLLTSYFLEPLNSILLKYPKRILTMWMLLIAISIFGLFSIKRSVDIQEYFKHDNPTRLAEKIMIDKFGGTKPVFVLFKGNMQSPEVLKTMKKTADYMEESPDIYTSMSIADLISELNFAITGNRDIPEDPEQIEQLWFLLDGNETLERFVSDDLDEGIIISKFKSPDNQSKKVFSDYMNAFIEENSTEKCQIEITGMPFVDITMDQSLINSQMGSISIAIIFVIFIVGLILRSLKSGIYAAIPIVAAIIILFGVMGLTGISLNIATVLVASVALGIGIDYSIHIISHFNHVFKDTQNFKIAIKESILVSGNAIIINVIAVSAGFLMLVFSDMVPLQYFGLLIAISMVSSGLGAITLLPAILILVNKKSLNQNSNEL</sequence>
<reference evidence="9 10" key="1">
    <citation type="submission" date="2019-08" db="EMBL/GenBank/DDBJ databases">
        <title>Formosa sediminis sp. nov., isolated from marine sediment.</title>
        <authorList>
            <person name="Cao W.R."/>
        </authorList>
    </citation>
    <scope>NUCLEOTIDE SEQUENCE [LARGE SCALE GENOMIC DNA]</scope>
    <source>
        <strain evidence="9 10">1494</strain>
    </source>
</reference>
<feature type="transmembrane region" description="Helical" evidence="7">
    <location>
        <begin position="340"/>
        <end position="363"/>
    </location>
</feature>
<feature type="transmembrane region" description="Helical" evidence="7">
    <location>
        <begin position="683"/>
        <end position="706"/>
    </location>
</feature>
<evidence type="ECO:0000256" key="5">
    <source>
        <dbReference type="ARBA" id="ARBA00022989"/>
    </source>
</evidence>
<evidence type="ECO:0000256" key="6">
    <source>
        <dbReference type="ARBA" id="ARBA00023136"/>
    </source>
</evidence>
<keyword evidence="4 7" id="KW-0812">Transmembrane</keyword>
<dbReference type="AlphaFoldDB" id="A0A5D0G4M8"/>
<dbReference type="PROSITE" id="PS50156">
    <property type="entry name" value="SSD"/>
    <property type="match status" value="2"/>
</dbReference>
<feature type="domain" description="SSD" evidence="8">
    <location>
        <begin position="614"/>
        <end position="740"/>
    </location>
</feature>
<feature type="transmembrane region" description="Helical" evidence="7">
    <location>
        <begin position="267"/>
        <end position="285"/>
    </location>
</feature>
<feature type="transmembrane region" description="Helical" evidence="7">
    <location>
        <begin position="241"/>
        <end position="261"/>
    </location>
</feature>
<dbReference type="InterPro" id="IPR050545">
    <property type="entry name" value="Mycobact_MmpL"/>
</dbReference>
<keyword evidence="6 7" id="KW-0472">Membrane</keyword>
<dbReference type="Pfam" id="PF03176">
    <property type="entry name" value="MMPL"/>
    <property type="match status" value="2"/>
</dbReference>
<evidence type="ECO:0000259" key="8">
    <source>
        <dbReference type="PROSITE" id="PS50156"/>
    </source>
</evidence>
<feature type="transmembrane region" description="Helical" evidence="7">
    <location>
        <begin position="306"/>
        <end position="334"/>
    </location>
</feature>
<evidence type="ECO:0000256" key="7">
    <source>
        <dbReference type="SAM" id="Phobius"/>
    </source>
</evidence>
<dbReference type="InterPro" id="IPR004869">
    <property type="entry name" value="MMPL_dom"/>
</dbReference>
<feature type="transmembrane region" description="Helical" evidence="7">
    <location>
        <begin position="215"/>
        <end position="234"/>
    </location>
</feature>
<dbReference type="RefSeq" id="WP_148455614.1">
    <property type="nucleotide sequence ID" value="NZ_VSFC01000050.1"/>
</dbReference>
<dbReference type="OrthoDB" id="9809027at2"/>
<comment type="similarity">
    <text evidence="2">Belongs to the resistance-nodulation-cell division (RND) (TC 2.A.6) family. MmpL subfamily.</text>
</comment>
<feature type="transmembrane region" description="Helical" evidence="7">
    <location>
        <begin position="712"/>
        <end position="741"/>
    </location>
</feature>
<gene>
    <name evidence="9" type="ORF">FVF61_09340</name>
</gene>
<feature type="transmembrane region" description="Helical" evidence="7">
    <location>
        <begin position="615"/>
        <end position="635"/>
    </location>
</feature>
<evidence type="ECO:0000313" key="9">
    <source>
        <dbReference type="EMBL" id="TYA53808.1"/>
    </source>
</evidence>
<evidence type="ECO:0000256" key="3">
    <source>
        <dbReference type="ARBA" id="ARBA00022475"/>
    </source>
</evidence>